<name>A0A392N887_9FABA</name>
<keyword evidence="2" id="KW-1185">Reference proteome</keyword>
<dbReference type="EMBL" id="LXQA010031267">
    <property type="protein sequence ID" value="MCH96007.1"/>
    <property type="molecule type" value="Genomic_DNA"/>
</dbReference>
<feature type="non-terminal residue" evidence="1">
    <location>
        <position position="1"/>
    </location>
</feature>
<organism evidence="1 2">
    <name type="scientific">Trifolium medium</name>
    <dbReference type="NCBI Taxonomy" id="97028"/>
    <lineage>
        <taxon>Eukaryota</taxon>
        <taxon>Viridiplantae</taxon>
        <taxon>Streptophyta</taxon>
        <taxon>Embryophyta</taxon>
        <taxon>Tracheophyta</taxon>
        <taxon>Spermatophyta</taxon>
        <taxon>Magnoliopsida</taxon>
        <taxon>eudicotyledons</taxon>
        <taxon>Gunneridae</taxon>
        <taxon>Pentapetalae</taxon>
        <taxon>rosids</taxon>
        <taxon>fabids</taxon>
        <taxon>Fabales</taxon>
        <taxon>Fabaceae</taxon>
        <taxon>Papilionoideae</taxon>
        <taxon>50 kb inversion clade</taxon>
        <taxon>NPAAA clade</taxon>
        <taxon>Hologalegina</taxon>
        <taxon>IRL clade</taxon>
        <taxon>Trifolieae</taxon>
        <taxon>Trifolium</taxon>
    </lineage>
</organism>
<dbReference type="AlphaFoldDB" id="A0A392N887"/>
<protein>
    <submittedName>
        <fullName evidence="1">Large proline-rich protein BAG6-like</fullName>
    </submittedName>
</protein>
<sequence length="42" mass="4522">LDLQPVVERIDRPSPPTDVFRAVAENAVQLSGSGRIYGDVAI</sequence>
<dbReference type="Proteomes" id="UP000265520">
    <property type="component" value="Unassembled WGS sequence"/>
</dbReference>
<accession>A0A392N887</accession>
<proteinExistence type="predicted"/>
<evidence type="ECO:0000313" key="2">
    <source>
        <dbReference type="Proteomes" id="UP000265520"/>
    </source>
</evidence>
<evidence type="ECO:0000313" key="1">
    <source>
        <dbReference type="EMBL" id="MCH96007.1"/>
    </source>
</evidence>
<gene>
    <name evidence="1" type="ORF">A2U01_0016990</name>
</gene>
<reference evidence="1 2" key="1">
    <citation type="journal article" date="2018" name="Front. Plant Sci.">
        <title>Red Clover (Trifolium pratense) and Zigzag Clover (T. medium) - A Picture of Genomic Similarities and Differences.</title>
        <authorList>
            <person name="Dluhosova J."/>
            <person name="Istvanek J."/>
            <person name="Nedelnik J."/>
            <person name="Repkova J."/>
        </authorList>
    </citation>
    <scope>NUCLEOTIDE SEQUENCE [LARGE SCALE GENOMIC DNA]</scope>
    <source>
        <strain evidence="2">cv. 10/8</strain>
        <tissue evidence="1">Leaf</tissue>
    </source>
</reference>
<comment type="caution">
    <text evidence="1">The sequence shown here is derived from an EMBL/GenBank/DDBJ whole genome shotgun (WGS) entry which is preliminary data.</text>
</comment>